<feature type="region of interest" description="Disordered" evidence="2">
    <location>
        <begin position="213"/>
        <end position="275"/>
    </location>
</feature>
<reference evidence="5 6" key="1">
    <citation type="journal article" date="2023" name="G3 (Bethesda)">
        <title>A chromosome-length genome assembly and annotation of blackberry (Rubus argutus, cv. 'Hillquist').</title>
        <authorList>
            <person name="Bruna T."/>
            <person name="Aryal R."/>
            <person name="Dudchenko O."/>
            <person name="Sargent D.J."/>
            <person name="Mead D."/>
            <person name="Buti M."/>
            <person name="Cavallini A."/>
            <person name="Hytonen T."/>
            <person name="Andres J."/>
            <person name="Pham M."/>
            <person name="Weisz D."/>
            <person name="Mascagni F."/>
            <person name="Usai G."/>
            <person name="Natali L."/>
            <person name="Bassil N."/>
            <person name="Fernandez G.E."/>
            <person name="Lomsadze A."/>
            <person name="Armour M."/>
            <person name="Olukolu B."/>
            <person name="Poorten T."/>
            <person name="Britton C."/>
            <person name="Davik J."/>
            <person name="Ashrafi H."/>
            <person name="Aiden E.L."/>
            <person name="Borodovsky M."/>
            <person name="Worthington M."/>
        </authorList>
    </citation>
    <scope>NUCLEOTIDE SEQUENCE [LARGE SCALE GENOMIC DNA]</scope>
    <source>
        <strain evidence="5">PI 553951</strain>
    </source>
</reference>
<feature type="compositionally biased region" description="Basic and acidic residues" evidence="2">
    <location>
        <begin position="243"/>
        <end position="256"/>
    </location>
</feature>
<evidence type="ECO:0000256" key="3">
    <source>
        <dbReference type="SAM" id="SignalP"/>
    </source>
</evidence>
<dbReference type="AlphaFoldDB" id="A0AAW1XSU9"/>
<dbReference type="PROSITE" id="PS50015">
    <property type="entry name" value="SAP_B"/>
    <property type="match status" value="1"/>
</dbReference>
<dbReference type="PROSITE" id="PS51257">
    <property type="entry name" value="PROKAR_LIPOPROTEIN"/>
    <property type="match status" value="1"/>
</dbReference>
<feature type="compositionally biased region" description="Acidic residues" evidence="2">
    <location>
        <begin position="220"/>
        <end position="234"/>
    </location>
</feature>
<sequence length="303" mass="33997">MAKLRAIFTVLVILACVSISECAKKPVIVARKEDIPYIKCQVCEKLAAQLHHQVEKKQADIEPKKISEYQIIEITENVCNLKKAEADWILLIDIVEQGDKLQLVEQESEGQCNSECKTIERACQEVLGYADTDAAEYLYNSKPDIDSFVNYLCKDLTTACSAKPPPVPKDRTPGEVFVPKSSKEAEMEKIMKSMEGMPGAPGMKMYSRDDLMNMKNFGGEDADDEDDDDDDDDTQFPSKLGKALRDKESTKSDLKQKITHGIIKTKDTLKEHASKVSNWLRRRWSGLRKAASKKSTKAGEAEL</sequence>
<evidence type="ECO:0000256" key="2">
    <source>
        <dbReference type="SAM" id="MobiDB-lite"/>
    </source>
</evidence>
<evidence type="ECO:0000313" key="6">
    <source>
        <dbReference type="Proteomes" id="UP001457282"/>
    </source>
</evidence>
<gene>
    <name evidence="5" type="ORF">M0R45_015381</name>
</gene>
<evidence type="ECO:0000313" key="5">
    <source>
        <dbReference type="EMBL" id="KAK9938657.1"/>
    </source>
</evidence>
<feature type="compositionally biased region" description="Basic and acidic residues" evidence="2">
    <location>
        <begin position="264"/>
        <end position="274"/>
    </location>
</feature>
<protein>
    <recommendedName>
        <fullName evidence="4">Saposin B-type domain-containing protein</fullName>
    </recommendedName>
</protein>
<comment type="caution">
    <text evidence="5">The sequence shown here is derived from an EMBL/GenBank/DDBJ whole genome shotgun (WGS) entry which is preliminary data.</text>
</comment>
<keyword evidence="3" id="KW-0732">Signal</keyword>
<name>A0AAW1XSU9_RUBAR</name>
<dbReference type="PANTHER" id="PTHR36058">
    <property type="entry name" value="NUCLEOPHOSMIN"/>
    <property type="match status" value="1"/>
</dbReference>
<evidence type="ECO:0000256" key="1">
    <source>
        <dbReference type="ARBA" id="ARBA00023157"/>
    </source>
</evidence>
<dbReference type="Proteomes" id="UP001457282">
    <property type="component" value="Unassembled WGS sequence"/>
</dbReference>
<organism evidence="5 6">
    <name type="scientific">Rubus argutus</name>
    <name type="common">Southern blackberry</name>
    <dbReference type="NCBI Taxonomy" id="59490"/>
    <lineage>
        <taxon>Eukaryota</taxon>
        <taxon>Viridiplantae</taxon>
        <taxon>Streptophyta</taxon>
        <taxon>Embryophyta</taxon>
        <taxon>Tracheophyta</taxon>
        <taxon>Spermatophyta</taxon>
        <taxon>Magnoliopsida</taxon>
        <taxon>eudicotyledons</taxon>
        <taxon>Gunneridae</taxon>
        <taxon>Pentapetalae</taxon>
        <taxon>rosids</taxon>
        <taxon>fabids</taxon>
        <taxon>Rosales</taxon>
        <taxon>Rosaceae</taxon>
        <taxon>Rosoideae</taxon>
        <taxon>Rosoideae incertae sedis</taxon>
        <taxon>Rubus</taxon>
    </lineage>
</organism>
<feature type="domain" description="Saposin B-type" evidence="4">
    <location>
        <begin position="36"/>
        <end position="164"/>
    </location>
</feature>
<keyword evidence="1" id="KW-1015">Disulfide bond</keyword>
<dbReference type="InterPro" id="IPR008139">
    <property type="entry name" value="SaposinB_dom"/>
</dbReference>
<feature type="chain" id="PRO_5043374082" description="Saposin B-type domain-containing protein" evidence="3">
    <location>
        <begin position="23"/>
        <end position="303"/>
    </location>
</feature>
<feature type="signal peptide" evidence="3">
    <location>
        <begin position="1"/>
        <end position="22"/>
    </location>
</feature>
<proteinExistence type="predicted"/>
<dbReference type="EMBL" id="JBEDUW010000003">
    <property type="protein sequence ID" value="KAK9938657.1"/>
    <property type="molecule type" value="Genomic_DNA"/>
</dbReference>
<dbReference type="PANTHER" id="PTHR36058:SF1">
    <property type="entry name" value="NUCLEOPHOSMIN"/>
    <property type="match status" value="1"/>
</dbReference>
<accession>A0AAW1XSU9</accession>
<keyword evidence="6" id="KW-1185">Reference proteome</keyword>
<evidence type="ECO:0000259" key="4">
    <source>
        <dbReference type="PROSITE" id="PS50015"/>
    </source>
</evidence>